<feature type="signal peptide" evidence="1">
    <location>
        <begin position="1"/>
        <end position="21"/>
    </location>
</feature>
<evidence type="ECO:0000256" key="1">
    <source>
        <dbReference type="SAM" id="SignalP"/>
    </source>
</evidence>
<name>A0A1H0GKR6_9BACT</name>
<dbReference type="RefSeq" id="WP_143005742.1">
    <property type="nucleotide sequence ID" value="NZ_FNIW01000009.1"/>
</dbReference>
<feature type="chain" id="PRO_5011655805" description="Lipoprotein" evidence="1">
    <location>
        <begin position="22"/>
        <end position="136"/>
    </location>
</feature>
<dbReference type="Proteomes" id="UP000199134">
    <property type="component" value="Unassembled WGS sequence"/>
</dbReference>
<evidence type="ECO:0000313" key="2">
    <source>
        <dbReference type="EMBL" id="SDO07474.1"/>
    </source>
</evidence>
<dbReference type="AlphaFoldDB" id="A0A1H0GKR6"/>
<organism evidence="2 3">
    <name type="scientific">Prevotella communis</name>
    <dbReference type="NCBI Taxonomy" id="2913614"/>
    <lineage>
        <taxon>Bacteria</taxon>
        <taxon>Pseudomonadati</taxon>
        <taxon>Bacteroidota</taxon>
        <taxon>Bacteroidia</taxon>
        <taxon>Bacteroidales</taxon>
        <taxon>Prevotellaceae</taxon>
        <taxon>Prevotella</taxon>
    </lineage>
</organism>
<protein>
    <recommendedName>
        <fullName evidence="4">Lipoprotein</fullName>
    </recommendedName>
</protein>
<comment type="caution">
    <text evidence="2">The sequence shown here is derived from an EMBL/GenBank/DDBJ whole genome shotgun (WGS) entry which is preliminary data.</text>
</comment>
<sequence length="136" mass="14948">MILKRVIALSLLLMTTMAVCAQTEDSVEVNKKKWTSDGYYSVVIPRKREEHNNDSHFYKAGNYLQKSASQEGLAWGFSIASGVLLSGVITEDRKIANTTGFIAGGAAIVCHILSIHYKWKSGEELKLVPNGIAVTF</sequence>
<evidence type="ECO:0008006" key="4">
    <source>
        <dbReference type="Google" id="ProtNLM"/>
    </source>
</evidence>
<reference evidence="3" key="1">
    <citation type="submission" date="2016-10" db="EMBL/GenBank/DDBJ databases">
        <authorList>
            <person name="de Groot N.N."/>
        </authorList>
    </citation>
    <scope>NUCLEOTIDE SEQUENCE [LARGE SCALE GENOMIC DNA]</scope>
    <source>
        <strain evidence="3">BP1-145</strain>
    </source>
</reference>
<proteinExistence type="predicted"/>
<evidence type="ECO:0000313" key="3">
    <source>
        <dbReference type="Proteomes" id="UP000199134"/>
    </source>
</evidence>
<accession>A0A1H0GKR6</accession>
<keyword evidence="1" id="KW-0732">Signal</keyword>
<dbReference type="EMBL" id="FNIW01000009">
    <property type="protein sequence ID" value="SDO07474.1"/>
    <property type="molecule type" value="Genomic_DNA"/>
</dbReference>
<gene>
    <name evidence="2" type="ORF">SAMN04487900_10948</name>
</gene>